<feature type="transmembrane region" description="Helical" evidence="1">
    <location>
        <begin position="20"/>
        <end position="42"/>
    </location>
</feature>
<protein>
    <submittedName>
        <fullName evidence="2">Uncharacterized protein</fullName>
    </submittedName>
</protein>
<accession>A0ABW7H233</accession>
<feature type="transmembrane region" description="Helical" evidence="1">
    <location>
        <begin position="62"/>
        <end position="87"/>
    </location>
</feature>
<organism evidence="2 3">
    <name type="scientific">Pelomonas baiyunensis</name>
    <dbReference type="NCBI Taxonomy" id="3299026"/>
    <lineage>
        <taxon>Bacteria</taxon>
        <taxon>Pseudomonadati</taxon>
        <taxon>Pseudomonadota</taxon>
        <taxon>Betaproteobacteria</taxon>
        <taxon>Burkholderiales</taxon>
        <taxon>Sphaerotilaceae</taxon>
        <taxon>Roseateles</taxon>
    </lineage>
</organism>
<reference evidence="2 3" key="1">
    <citation type="submission" date="2024-08" db="EMBL/GenBank/DDBJ databases">
        <authorList>
            <person name="Lu H."/>
        </authorList>
    </citation>
    <scope>NUCLEOTIDE SEQUENCE [LARGE SCALE GENOMIC DNA]</scope>
    <source>
        <strain evidence="2 3">BYS87W</strain>
    </source>
</reference>
<dbReference type="EMBL" id="JBIGIB010000004">
    <property type="protein sequence ID" value="MFG6468152.1"/>
    <property type="molecule type" value="Genomic_DNA"/>
</dbReference>
<proteinExistence type="predicted"/>
<evidence type="ECO:0000313" key="2">
    <source>
        <dbReference type="EMBL" id="MFG6468152.1"/>
    </source>
</evidence>
<gene>
    <name evidence="2" type="ORF">ACG01O_16110</name>
</gene>
<name>A0ABW7H233_9BURK</name>
<dbReference type="RefSeq" id="WP_394386117.1">
    <property type="nucleotide sequence ID" value="NZ_JBIGIB010000004.1"/>
</dbReference>
<keyword evidence="1" id="KW-0812">Transmembrane</keyword>
<feature type="transmembrane region" description="Helical" evidence="1">
    <location>
        <begin position="99"/>
        <end position="117"/>
    </location>
</feature>
<dbReference type="Proteomes" id="UP001606303">
    <property type="component" value="Unassembled WGS sequence"/>
</dbReference>
<sequence length="118" mass="13150">MHHKERPPAEEKQRGNGRWFAASLLFFGLTVIALFLLWNAGPFVSKFPSPEMQAKRWHLPDWLWLSSFATVLLATPSALICAAVGLAKAKQRRLQWQMIVTLVVVSALLAIAARVVAS</sequence>
<keyword evidence="1" id="KW-1133">Transmembrane helix</keyword>
<comment type="caution">
    <text evidence="2">The sequence shown here is derived from an EMBL/GenBank/DDBJ whole genome shotgun (WGS) entry which is preliminary data.</text>
</comment>
<keyword evidence="3" id="KW-1185">Reference proteome</keyword>
<evidence type="ECO:0000256" key="1">
    <source>
        <dbReference type="SAM" id="Phobius"/>
    </source>
</evidence>
<evidence type="ECO:0000313" key="3">
    <source>
        <dbReference type="Proteomes" id="UP001606303"/>
    </source>
</evidence>
<keyword evidence="1" id="KW-0472">Membrane</keyword>